<dbReference type="RefSeq" id="WP_096357152.1">
    <property type="nucleotide sequence ID" value="NZ_AP014946.1"/>
</dbReference>
<dbReference type="Proteomes" id="UP000236884">
    <property type="component" value="Chromosome"/>
</dbReference>
<gene>
    <name evidence="2" type="ORF">GJW-30_1_03249</name>
</gene>
<keyword evidence="1" id="KW-0732">Signal</keyword>
<feature type="chain" id="PRO_5006615736" evidence="1">
    <location>
        <begin position="21"/>
        <end position="140"/>
    </location>
</feature>
<dbReference type="InterPro" id="IPR046576">
    <property type="entry name" value="DUF6636"/>
</dbReference>
<sequence>MKTTIIAAALLLASFAPTHAQTVDGDNFASPSRNIYCNYFKGDGPPSVRCDLMQVSNRQPPRPRDCDLEYGRSFEVTANATKAMRICVGDTVADPGVRVLPYGQTWQKDGFTCYSAESGMTCRNNRGAGFELSRAAQKIF</sequence>
<protein>
    <submittedName>
        <fullName evidence="2">Uncharacterized protein</fullName>
    </submittedName>
</protein>
<dbReference type="OrthoDB" id="495539at2"/>
<evidence type="ECO:0000313" key="3">
    <source>
        <dbReference type="Proteomes" id="UP000236884"/>
    </source>
</evidence>
<proteinExistence type="predicted"/>
<organism evidence="2 3">
    <name type="scientific">Variibacter gotjawalensis</name>
    <dbReference type="NCBI Taxonomy" id="1333996"/>
    <lineage>
        <taxon>Bacteria</taxon>
        <taxon>Pseudomonadati</taxon>
        <taxon>Pseudomonadota</taxon>
        <taxon>Alphaproteobacteria</taxon>
        <taxon>Hyphomicrobiales</taxon>
        <taxon>Nitrobacteraceae</taxon>
        <taxon>Variibacter</taxon>
    </lineage>
</organism>
<dbReference type="AlphaFoldDB" id="A0A0S3PXM1"/>
<dbReference type="EMBL" id="AP014946">
    <property type="protein sequence ID" value="BAT60700.1"/>
    <property type="molecule type" value="Genomic_DNA"/>
</dbReference>
<dbReference type="KEGG" id="vgo:GJW-30_1_03249"/>
<name>A0A0S3PXM1_9BRAD</name>
<dbReference type="Pfam" id="PF20341">
    <property type="entry name" value="DUF6636"/>
    <property type="match status" value="1"/>
</dbReference>
<keyword evidence="3" id="KW-1185">Reference proteome</keyword>
<reference evidence="2 3" key="1">
    <citation type="submission" date="2015-08" db="EMBL/GenBank/DDBJ databases">
        <title>Investigation of the bacterial diversity of lava forest soil.</title>
        <authorList>
            <person name="Lee J.S."/>
        </authorList>
    </citation>
    <scope>NUCLEOTIDE SEQUENCE [LARGE SCALE GENOMIC DNA]</scope>
    <source>
        <strain evidence="2 3">GJW-30</strain>
    </source>
</reference>
<evidence type="ECO:0000256" key="1">
    <source>
        <dbReference type="SAM" id="SignalP"/>
    </source>
</evidence>
<feature type="signal peptide" evidence="1">
    <location>
        <begin position="1"/>
        <end position="20"/>
    </location>
</feature>
<evidence type="ECO:0000313" key="2">
    <source>
        <dbReference type="EMBL" id="BAT60700.1"/>
    </source>
</evidence>
<accession>A0A0S3PXM1</accession>